<sequence length="160" mass="17843">MKVLTANFVTCAIKACKASPASYPLHFRDAELEQSELDFQPDFIRNILPRIDWDALVVTAGELGFTSLTPTKPEGDAVTDELLRELHRFLLETQVMEGKMVCGNCGHEYRIKEGIANFLLPSHLGTYIYHFDICDGIIGNQTRGECHISGVENALKTITD</sequence>
<proteinExistence type="inferred from homology"/>
<dbReference type="Gene3D" id="2.20.25.10">
    <property type="match status" value="1"/>
</dbReference>
<dbReference type="Pfam" id="PF03966">
    <property type="entry name" value="Trm112p"/>
    <property type="match status" value="1"/>
</dbReference>
<dbReference type="GO" id="GO:0070476">
    <property type="term" value="P:rRNA (guanine-N7)-methylation"/>
    <property type="evidence" value="ECO:0007669"/>
    <property type="project" value="TreeGrafter"/>
</dbReference>
<keyword evidence="9" id="KW-1185">Reference proteome</keyword>
<evidence type="ECO:0000256" key="3">
    <source>
        <dbReference type="ARBA" id="ARBA00007980"/>
    </source>
</evidence>
<keyword evidence="4" id="KW-0963">Cytoplasm</keyword>
<dbReference type="Proteomes" id="UP000223968">
    <property type="component" value="Unassembled WGS sequence"/>
</dbReference>
<dbReference type="PANTHER" id="PTHR12773">
    <property type="entry name" value="UPF0315 PROTEIN-RELATED"/>
    <property type="match status" value="1"/>
</dbReference>
<dbReference type="GO" id="GO:0030488">
    <property type="term" value="P:tRNA methylation"/>
    <property type="evidence" value="ECO:0007669"/>
    <property type="project" value="TreeGrafter"/>
</dbReference>
<name>A0A2B7YBU4_9EURO</name>
<dbReference type="PANTHER" id="PTHR12773:SF0">
    <property type="entry name" value="MULTIFUNCTIONAL METHYLTRANSFERASE SUBUNIT TRM112-LIKE PROTEIN"/>
    <property type="match status" value="1"/>
</dbReference>
<dbReference type="GO" id="GO:0046982">
    <property type="term" value="F:protein heterodimerization activity"/>
    <property type="evidence" value="ECO:0007669"/>
    <property type="project" value="InterPro"/>
</dbReference>
<organism evidence="8 9">
    <name type="scientific">Helicocarpus griseus UAMH5409</name>
    <dbReference type="NCBI Taxonomy" id="1447875"/>
    <lineage>
        <taxon>Eukaryota</taxon>
        <taxon>Fungi</taxon>
        <taxon>Dikarya</taxon>
        <taxon>Ascomycota</taxon>
        <taxon>Pezizomycotina</taxon>
        <taxon>Eurotiomycetes</taxon>
        <taxon>Eurotiomycetidae</taxon>
        <taxon>Onygenales</taxon>
        <taxon>Ajellomycetaceae</taxon>
        <taxon>Helicocarpus</taxon>
    </lineage>
</organism>
<evidence type="ECO:0000256" key="4">
    <source>
        <dbReference type="ARBA" id="ARBA00022490"/>
    </source>
</evidence>
<reference evidence="8 9" key="1">
    <citation type="submission" date="2017-10" db="EMBL/GenBank/DDBJ databases">
        <title>Comparative genomics in systemic dimorphic fungi from Ajellomycetaceae.</title>
        <authorList>
            <person name="Munoz J.F."/>
            <person name="Mcewen J.G."/>
            <person name="Clay O.K."/>
            <person name="Cuomo C.A."/>
        </authorList>
    </citation>
    <scope>NUCLEOTIDE SEQUENCE [LARGE SCALE GENOMIC DNA]</scope>
    <source>
        <strain evidence="8 9">UAMH5409</strain>
    </source>
</reference>
<dbReference type="STRING" id="1447875.A0A2B7YBU4"/>
<comment type="subcellular location">
    <subcellularLocation>
        <location evidence="2">Cytoplasm</location>
    </subcellularLocation>
    <subcellularLocation>
        <location evidence="1">Nucleus</location>
    </subcellularLocation>
</comment>
<evidence type="ECO:0000256" key="6">
    <source>
        <dbReference type="ARBA" id="ARBA00069342"/>
    </source>
</evidence>
<dbReference type="InterPro" id="IPR005651">
    <property type="entry name" value="Trm112-like"/>
</dbReference>
<dbReference type="FunFam" id="2.20.25.10:FF:000021">
    <property type="entry name" value="Multifunctional methyltransferase subunit trm112"/>
    <property type="match status" value="1"/>
</dbReference>
<comment type="caution">
    <text evidence="8">The sequence shown here is derived from an EMBL/GenBank/DDBJ whole genome shotgun (WGS) entry which is preliminary data.</text>
</comment>
<dbReference type="CDD" id="cd21089">
    <property type="entry name" value="Trm112-like"/>
    <property type="match status" value="1"/>
</dbReference>
<dbReference type="GO" id="GO:0005634">
    <property type="term" value="C:nucleus"/>
    <property type="evidence" value="ECO:0007669"/>
    <property type="project" value="UniProtKB-SubCell"/>
</dbReference>
<evidence type="ECO:0000256" key="7">
    <source>
        <dbReference type="ARBA" id="ARBA00083044"/>
    </source>
</evidence>
<dbReference type="OrthoDB" id="2187549at2759"/>
<gene>
    <name evidence="8" type="ORF">AJ79_00158</name>
</gene>
<evidence type="ECO:0000313" key="9">
    <source>
        <dbReference type="Proteomes" id="UP000223968"/>
    </source>
</evidence>
<dbReference type="InterPro" id="IPR039127">
    <property type="entry name" value="Trm112"/>
</dbReference>
<dbReference type="EMBL" id="PDNB01000002">
    <property type="protein sequence ID" value="PGH18745.1"/>
    <property type="molecule type" value="Genomic_DNA"/>
</dbReference>
<evidence type="ECO:0000256" key="5">
    <source>
        <dbReference type="ARBA" id="ARBA00023242"/>
    </source>
</evidence>
<protein>
    <recommendedName>
        <fullName evidence="6">Multifunctional methyltransferase subunit trm112</fullName>
    </recommendedName>
    <alternativeName>
        <fullName evidence="7">eRF1 methyltransferase subunit trm112</fullName>
    </alternativeName>
</protein>
<evidence type="ECO:0000313" key="8">
    <source>
        <dbReference type="EMBL" id="PGH18745.1"/>
    </source>
</evidence>
<accession>A0A2B7YBU4</accession>
<keyword evidence="5" id="KW-0539">Nucleus</keyword>
<comment type="similarity">
    <text evidence="3">Belongs to the TRM112 family.</text>
</comment>
<dbReference type="AlphaFoldDB" id="A0A2B7YBU4"/>
<evidence type="ECO:0000256" key="1">
    <source>
        <dbReference type="ARBA" id="ARBA00004123"/>
    </source>
</evidence>
<evidence type="ECO:0000256" key="2">
    <source>
        <dbReference type="ARBA" id="ARBA00004496"/>
    </source>
</evidence>
<dbReference type="GO" id="GO:0005737">
    <property type="term" value="C:cytoplasm"/>
    <property type="evidence" value="ECO:0007669"/>
    <property type="project" value="UniProtKB-SubCell"/>
</dbReference>